<dbReference type="CDD" id="cd00383">
    <property type="entry name" value="trans_reg_C"/>
    <property type="match status" value="1"/>
</dbReference>
<dbReference type="PROSITE" id="PS50110">
    <property type="entry name" value="RESPONSE_REGULATORY"/>
    <property type="match status" value="1"/>
</dbReference>
<dbReference type="Gene3D" id="3.40.50.2300">
    <property type="match status" value="1"/>
</dbReference>
<dbReference type="InterPro" id="IPR039420">
    <property type="entry name" value="WalR-like"/>
</dbReference>
<keyword evidence="7" id="KW-1185">Reference proteome</keyword>
<dbReference type="OrthoDB" id="7407049at2"/>
<keyword evidence="1 3" id="KW-0238">DNA-binding</keyword>
<evidence type="ECO:0000313" key="7">
    <source>
        <dbReference type="Proteomes" id="UP000199331"/>
    </source>
</evidence>
<evidence type="ECO:0000259" key="4">
    <source>
        <dbReference type="PROSITE" id="PS50110"/>
    </source>
</evidence>
<accession>A0A1I5PBU9</accession>
<feature type="domain" description="OmpR/PhoB-type" evidence="5">
    <location>
        <begin position="126"/>
        <end position="224"/>
    </location>
</feature>
<dbReference type="AlphaFoldDB" id="A0A1I5PBU9"/>
<dbReference type="GO" id="GO:0032993">
    <property type="term" value="C:protein-DNA complex"/>
    <property type="evidence" value="ECO:0007669"/>
    <property type="project" value="TreeGrafter"/>
</dbReference>
<feature type="DNA-binding region" description="OmpR/PhoB-type" evidence="3">
    <location>
        <begin position="126"/>
        <end position="224"/>
    </location>
</feature>
<dbReference type="PANTHER" id="PTHR48111">
    <property type="entry name" value="REGULATOR OF RPOS"/>
    <property type="match status" value="1"/>
</dbReference>
<dbReference type="STRING" id="604088.SAMN04488060_2288"/>
<organism evidence="6 7">
    <name type="scientific">Qipengyuania nanhaisediminis</name>
    <dbReference type="NCBI Taxonomy" id="604088"/>
    <lineage>
        <taxon>Bacteria</taxon>
        <taxon>Pseudomonadati</taxon>
        <taxon>Pseudomonadota</taxon>
        <taxon>Alphaproteobacteria</taxon>
        <taxon>Sphingomonadales</taxon>
        <taxon>Erythrobacteraceae</taxon>
        <taxon>Qipengyuania</taxon>
    </lineage>
</organism>
<feature type="modified residue" description="4-aspartylphosphate" evidence="2">
    <location>
        <position position="51"/>
    </location>
</feature>
<dbReference type="GO" id="GO:0005829">
    <property type="term" value="C:cytosol"/>
    <property type="evidence" value="ECO:0007669"/>
    <property type="project" value="TreeGrafter"/>
</dbReference>
<dbReference type="Gene3D" id="1.10.10.10">
    <property type="entry name" value="Winged helix-like DNA-binding domain superfamily/Winged helix DNA-binding domain"/>
    <property type="match status" value="1"/>
</dbReference>
<dbReference type="InterPro" id="IPR016032">
    <property type="entry name" value="Sig_transdc_resp-reg_C-effctor"/>
</dbReference>
<evidence type="ECO:0000313" key="6">
    <source>
        <dbReference type="EMBL" id="SFP31377.1"/>
    </source>
</evidence>
<keyword evidence="2" id="KW-0597">Phosphoprotein</keyword>
<dbReference type="Pfam" id="PF00486">
    <property type="entry name" value="Trans_reg_C"/>
    <property type="match status" value="1"/>
</dbReference>
<dbReference type="RefSeq" id="WP_090481711.1">
    <property type="nucleotide sequence ID" value="NZ_FOWZ01000004.1"/>
</dbReference>
<gene>
    <name evidence="6" type="ORF">SAMN04488060_2288</name>
</gene>
<dbReference type="SMART" id="SM00448">
    <property type="entry name" value="REC"/>
    <property type="match status" value="1"/>
</dbReference>
<evidence type="ECO:0000256" key="3">
    <source>
        <dbReference type="PROSITE-ProRule" id="PRU01091"/>
    </source>
</evidence>
<dbReference type="SUPFAM" id="SSF52172">
    <property type="entry name" value="CheY-like"/>
    <property type="match status" value="1"/>
</dbReference>
<dbReference type="Pfam" id="PF00072">
    <property type="entry name" value="Response_reg"/>
    <property type="match status" value="1"/>
</dbReference>
<dbReference type="InterPro" id="IPR011006">
    <property type="entry name" value="CheY-like_superfamily"/>
</dbReference>
<dbReference type="GO" id="GO:0000156">
    <property type="term" value="F:phosphorelay response regulator activity"/>
    <property type="evidence" value="ECO:0007669"/>
    <property type="project" value="TreeGrafter"/>
</dbReference>
<dbReference type="SMART" id="SM00862">
    <property type="entry name" value="Trans_reg_C"/>
    <property type="match status" value="1"/>
</dbReference>
<dbReference type="EMBL" id="FOWZ01000004">
    <property type="protein sequence ID" value="SFP31377.1"/>
    <property type="molecule type" value="Genomic_DNA"/>
</dbReference>
<proteinExistence type="predicted"/>
<sequence>MKILIVDDEPSIIRTLNPVLTALSHQVIEATDASEALRAIDKTSVDLVLLDLGLPDADGADLISAFKSRAQASVIVVSARHLEADKVRALDRGAEDYIDKPFGMEELLARIRVVERRLNEASGKDAAVFTSDLLHVDLRTRQVRLMDEPVHLSPKEFAIFEALVRSSGQVVTQRRLMIAGWNEPVVDGQYLRSYIAMLRDKFEEDPSDPELILTESGVGYRLAETLTPVG</sequence>
<dbReference type="Gene3D" id="6.10.250.690">
    <property type="match status" value="1"/>
</dbReference>
<dbReference type="InterPro" id="IPR001867">
    <property type="entry name" value="OmpR/PhoB-type_DNA-bd"/>
</dbReference>
<dbReference type="SUPFAM" id="SSF46894">
    <property type="entry name" value="C-terminal effector domain of the bipartite response regulators"/>
    <property type="match status" value="1"/>
</dbReference>
<dbReference type="InterPro" id="IPR001789">
    <property type="entry name" value="Sig_transdc_resp-reg_receiver"/>
</dbReference>
<reference evidence="7" key="1">
    <citation type="submission" date="2016-10" db="EMBL/GenBank/DDBJ databases">
        <authorList>
            <person name="Varghese N."/>
            <person name="Submissions S."/>
        </authorList>
    </citation>
    <scope>NUCLEOTIDE SEQUENCE [LARGE SCALE GENOMIC DNA]</scope>
    <source>
        <strain evidence="7">CGMCC 1.7715</strain>
    </source>
</reference>
<name>A0A1I5PBU9_9SPHN</name>
<feature type="domain" description="Response regulatory" evidence="4">
    <location>
        <begin position="2"/>
        <end position="115"/>
    </location>
</feature>
<evidence type="ECO:0000259" key="5">
    <source>
        <dbReference type="PROSITE" id="PS51755"/>
    </source>
</evidence>
<evidence type="ECO:0000256" key="2">
    <source>
        <dbReference type="PROSITE-ProRule" id="PRU00169"/>
    </source>
</evidence>
<dbReference type="Proteomes" id="UP000199331">
    <property type="component" value="Unassembled WGS sequence"/>
</dbReference>
<dbReference type="PANTHER" id="PTHR48111:SF50">
    <property type="entry name" value="KDP OPERON TRANSCRIPTIONAL REGULATORY PROTEIN KDPE"/>
    <property type="match status" value="1"/>
</dbReference>
<evidence type="ECO:0000256" key="1">
    <source>
        <dbReference type="ARBA" id="ARBA00023125"/>
    </source>
</evidence>
<dbReference type="PROSITE" id="PS51755">
    <property type="entry name" value="OMPR_PHOB"/>
    <property type="match status" value="1"/>
</dbReference>
<dbReference type="InterPro" id="IPR036388">
    <property type="entry name" value="WH-like_DNA-bd_sf"/>
</dbReference>
<protein>
    <submittedName>
        <fullName evidence="6">Two-component system, OmpR family, KDP operon response regulator KdpE</fullName>
    </submittedName>
</protein>
<dbReference type="GO" id="GO:0006355">
    <property type="term" value="P:regulation of DNA-templated transcription"/>
    <property type="evidence" value="ECO:0007669"/>
    <property type="project" value="InterPro"/>
</dbReference>
<dbReference type="GO" id="GO:0000976">
    <property type="term" value="F:transcription cis-regulatory region binding"/>
    <property type="evidence" value="ECO:0007669"/>
    <property type="project" value="TreeGrafter"/>
</dbReference>